<keyword evidence="2 5" id="KW-0808">Transferase</keyword>
<dbReference type="Proteomes" id="UP001055804">
    <property type="component" value="Unassembled WGS sequence"/>
</dbReference>
<evidence type="ECO:0000256" key="2">
    <source>
        <dbReference type="ARBA" id="ARBA00022679"/>
    </source>
</evidence>
<dbReference type="NCBIfam" id="TIGR03534">
    <property type="entry name" value="RF_mod_PrmC"/>
    <property type="match status" value="1"/>
</dbReference>
<feature type="binding site" evidence="5">
    <location>
        <position position="156"/>
    </location>
    <ligand>
        <name>S-adenosyl-L-methionine</name>
        <dbReference type="ChEBI" id="CHEBI:59789"/>
    </ligand>
</feature>
<dbReference type="PROSITE" id="PS00092">
    <property type="entry name" value="N6_MTASE"/>
    <property type="match status" value="1"/>
</dbReference>
<dbReference type="InterPro" id="IPR004556">
    <property type="entry name" value="HemK-like"/>
</dbReference>
<accession>A0A9J6PAM2</accession>
<gene>
    <name evidence="5 8" type="primary">prmC</name>
    <name evidence="8" type="ORF">NJQ99_06930</name>
</gene>
<dbReference type="PANTHER" id="PTHR18895">
    <property type="entry name" value="HEMK METHYLTRANSFERASE"/>
    <property type="match status" value="1"/>
</dbReference>
<proteinExistence type="inferred from homology"/>
<dbReference type="InterPro" id="IPR029063">
    <property type="entry name" value="SAM-dependent_MTases_sf"/>
</dbReference>
<dbReference type="InterPro" id="IPR007848">
    <property type="entry name" value="Small_mtfrase_dom"/>
</dbReference>
<dbReference type="Pfam" id="PF17827">
    <property type="entry name" value="PrmC_N"/>
    <property type="match status" value="1"/>
</dbReference>
<dbReference type="AlphaFoldDB" id="A0A9J6PAM2"/>
<comment type="caution">
    <text evidence="8">The sequence shown here is derived from an EMBL/GenBank/DDBJ whole genome shotgun (WGS) entry which is preliminary data.</text>
</comment>
<feature type="binding site" evidence="5">
    <location>
        <begin position="133"/>
        <end position="137"/>
    </location>
    <ligand>
        <name>S-adenosyl-L-methionine</name>
        <dbReference type="ChEBI" id="CHEBI:59789"/>
    </ligand>
</feature>
<dbReference type="GO" id="GO:0102559">
    <property type="term" value="F:peptide chain release factor N(5)-glutamine methyltransferase activity"/>
    <property type="evidence" value="ECO:0007669"/>
    <property type="project" value="UniProtKB-EC"/>
</dbReference>
<dbReference type="CDD" id="cd02440">
    <property type="entry name" value="AdoMet_MTases"/>
    <property type="match status" value="1"/>
</dbReference>
<dbReference type="NCBIfam" id="TIGR00536">
    <property type="entry name" value="hemK_fam"/>
    <property type="match status" value="1"/>
</dbReference>
<dbReference type="FunFam" id="3.40.50.150:FF:000053">
    <property type="entry name" value="Release factor glutamine methyltransferase"/>
    <property type="match status" value="1"/>
</dbReference>
<comment type="catalytic activity">
    <reaction evidence="4 5">
        <text>L-glutaminyl-[peptide chain release factor] + S-adenosyl-L-methionine = N(5)-methyl-L-glutaminyl-[peptide chain release factor] + S-adenosyl-L-homocysteine + H(+)</text>
        <dbReference type="Rhea" id="RHEA:42896"/>
        <dbReference type="Rhea" id="RHEA-COMP:10271"/>
        <dbReference type="Rhea" id="RHEA-COMP:10272"/>
        <dbReference type="ChEBI" id="CHEBI:15378"/>
        <dbReference type="ChEBI" id="CHEBI:30011"/>
        <dbReference type="ChEBI" id="CHEBI:57856"/>
        <dbReference type="ChEBI" id="CHEBI:59789"/>
        <dbReference type="ChEBI" id="CHEBI:61891"/>
        <dbReference type="EC" id="2.1.1.297"/>
    </reaction>
</comment>
<organism evidence="8 9">
    <name type="scientific">Futiania mangrovi</name>
    <dbReference type="NCBI Taxonomy" id="2959716"/>
    <lineage>
        <taxon>Bacteria</taxon>
        <taxon>Pseudomonadati</taxon>
        <taxon>Pseudomonadota</taxon>
        <taxon>Alphaproteobacteria</taxon>
        <taxon>Futianiales</taxon>
        <taxon>Futianiaceae</taxon>
        <taxon>Futiania</taxon>
    </lineage>
</organism>
<keyword evidence="9" id="KW-1185">Reference proteome</keyword>
<dbReference type="Gene3D" id="3.40.50.150">
    <property type="entry name" value="Vaccinia Virus protein VP39"/>
    <property type="match status" value="1"/>
</dbReference>
<evidence type="ECO:0000256" key="4">
    <source>
        <dbReference type="ARBA" id="ARBA00048391"/>
    </source>
</evidence>
<dbReference type="Gene3D" id="1.10.8.10">
    <property type="entry name" value="DNA helicase RuvA subunit, C-terminal domain"/>
    <property type="match status" value="1"/>
</dbReference>
<dbReference type="Pfam" id="PF05175">
    <property type="entry name" value="MTS"/>
    <property type="match status" value="1"/>
</dbReference>
<feature type="binding site" evidence="5">
    <location>
        <position position="199"/>
    </location>
    <ligand>
        <name>S-adenosyl-L-methionine</name>
        <dbReference type="ChEBI" id="CHEBI:59789"/>
    </ligand>
</feature>
<evidence type="ECO:0000256" key="3">
    <source>
        <dbReference type="ARBA" id="ARBA00022691"/>
    </source>
</evidence>
<evidence type="ECO:0000256" key="5">
    <source>
        <dbReference type="HAMAP-Rule" id="MF_02126"/>
    </source>
</evidence>
<reference evidence="8" key="1">
    <citation type="submission" date="2022-06" db="EMBL/GenBank/DDBJ databases">
        <title>Isolation and Genomics of Futiania mangrovii gen. nov., sp. nov., a Rare and Metabolically-versatile member in the Class Alphaproteobacteria.</title>
        <authorList>
            <person name="Liu L."/>
            <person name="Huang W.-C."/>
            <person name="Pan J."/>
            <person name="Li J."/>
            <person name="Huang Y."/>
            <person name="Du H."/>
            <person name="Liu Y."/>
            <person name="Li M."/>
        </authorList>
    </citation>
    <scope>NUCLEOTIDE SEQUENCE</scope>
    <source>
        <strain evidence="8">FT118</strain>
    </source>
</reference>
<dbReference type="GO" id="GO:0003676">
    <property type="term" value="F:nucleic acid binding"/>
    <property type="evidence" value="ECO:0007669"/>
    <property type="project" value="InterPro"/>
</dbReference>
<evidence type="ECO:0000259" key="7">
    <source>
        <dbReference type="Pfam" id="PF17827"/>
    </source>
</evidence>
<comment type="similarity">
    <text evidence="5">Belongs to the protein N5-glutamine methyltransferase family. PrmC subfamily.</text>
</comment>
<sequence>MPPEEDPVRACPETVGAALAWARTRLRAAGVPDAGVDARVLLRGVTDLDAAAIIARPEQALDPEARTRYADAIGRRETREPVAHILGVREFWGLMLEVSPATLIPRPDTETLVEAALARVTDRRARLRVLDLGTGTGAILLALLHEMPRAEGLGTDVSADAVALARRNAARHGLGPRARFAVADWFDGLDGTFDLIVSNPPYIAGGDIAGLEPDVAVHEPAAALDGGTDGLDAYRRIALAALGHLAPAGTLLVEIGEGQAPAVTEIFAAAGLETVAIAADLAGIDRVIAARAKKELGNPCMPR</sequence>
<comment type="function">
    <text evidence="5">Methylates the class 1 translation termination release factors RF1/PrfA and RF2/PrfB on the glutamine residue of the universally conserved GGQ motif.</text>
</comment>
<feature type="domain" description="Release factor glutamine methyltransferase N-terminal" evidence="7">
    <location>
        <begin position="18"/>
        <end position="87"/>
    </location>
</feature>
<keyword evidence="3 5" id="KW-0949">S-adenosyl-L-methionine</keyword>
<feature type="binding site" evidence="5">
    <location>
        <position position="185"/>
    </location>
    <ligand>
        <name>S-adenosyl-L-methionine</name>
        <dbReference type="ChEBI" id="CHEBI:59789"/>
    </ligand>
</feature>
<dbReference type="SUPFAM" id="SSF53335">
    <property type="entry name" value="S-adenosyl-L-methionine-dependent methyltransferases"/>
    <property type="match status" value="1"/>
</dbReference>
<dbReference type="PANTHER" id="PTHR18895:SF74">
    <property type="entry name" value="MTRF1L RELEASE FACTOR GLUTAMINE METHYLTRANSFERASE"/>
    <property type="match status" value="1"/>
</dbReference>
<dbReference type="GO" id="GO:0032259">
    <property type="term" value="P:methylation"/>
    <property type="evidence" value="ECO:0007669"/>
    <property type="project" value="UniProtKB-KW"/>
</dbReference>
<dbReference type="EC" id="2.1.1.297" evidence="5"/>
<dbReference type="InterPro" id="IPR019874">
    <property type="entry name" value="RF_methyltr_PrmC"/>
</dbReference>
<dbReference type="InterPro" id="IPR050320">
    <property type="entry name" value="N5-glutamine_MTase"/>
</dbReference>
<keyword evidence="1 5" id="KW-0489">Methyltransferase</keyword>
<feature type="domain" description="Methyltransferase small" evidence="6">
    <location>
        <begin position="117"/>
        <end position="207"/>
    </location>
</feature>
<name>A0A9J6PAM2_9PROT</name>
<feature type="binding site" evidence="5">
    <location>
        <begin position="199"/>
        <end position="202"/>
    </location>
    <ligand>
        <name>substrate</name>
    </ligand>
</feature>
<dbReference type="RefSeq" id="WP_269332103.1">
    <property type="nucleotide sequence ID" value="NZ_JAMZFT010000002.1"/>
</dbReference>
<evidence type="ECO:0000313" key="8">
    <source>
        <dbReference type="EMBL" id="MCP1336133.1"/>
    </source>
</evidence>
<dbReference type="HAMAP" id="MF_02126">
    <property type="entry name" value="RF_methyltr_PrmC"/>
    <property type="match status" value="1"/>
</dbReference>
<evidence type="ECO:0000313" key="9">
    <source>
        <dbReference type="Proteomes" id="UP001055804"/>
    </source>
</evidence>
<dbReference type="InterPro" id="IPR002052">
    <property type="entry name" value="DNA_methylase_N6_adenine_CS"/>
</dbReference>
<evidence type="ECO:0000259" key="6">
    <source>
        <dbReference type="Pfam" id="PF05175"/>
    </source>
</evidence>
<evidence type="ECO:0000256" key="1">
    <source>
        <dbReference type="ARBA" id="ARBA00022603"/>
    </source>
</evidence>
<protein>
    <recommendedName>
        <fullName evidence="5">Release factor glutamine methyltransferase</fullName>
        <shortName evidence="5">RF MTase</shortName>
        <ecNumber evidence="5">2.1.1.297</ecNumber>
    </recommendedName>
    <alternativeName>
        <fullName evidence="5">N5-glutamine methyltransferase PrmC</fullName>
    </alternativeName>
    <alternativeName>
        <fullName evidence="5">Protein-(glutamine-N5) MTase PrmC</fullName>
    </alternativeName>
    <alternativeName>
        <fullName evidence="5">Protein-glutamine N-methyltransferase PrmC</fullName>
    </alternativeName>
</protein>
<dbReference type="EMBL" id="JAMZFT010000002">
    <property type="protein sequence ID" value="MCP1336133.1"/>
    <property type="molecule type" value="Genomic_DNA"/>
</dbReference>
<dbReference type="InterPro" id="IPR040758">
    <property type="entry name" value="PrmC_N"/>
</dbReference>